<feature type="domain" description="DUF2062" evidence="2">
    <location>
        <begin position="22"/>
        <end position="164"/>
    </location>
</feature>
<evidence type="ECO:0000259" key="2">
    <source>
        <dbReference type="Pfam" id="PF09835"/>
    </source>
</evidence>
<dbReference type="RefSeq" id="WP_208297036.1">
    <property type="nucleotide sequence ID" value="NZ_SOAX01000005.1"/>
</dbReference>
<keyword evidence="1" id="KW-0812">Transmembrane</keyword>
<feature type="transmembrane region" description="Helical" evidence="1">
    <location>
        <begin position="128"/>
        <end position="155"/>
    </location>
</feature>
<dbReference type="AlphaFoldDB" id="A0A4R7JNL7"/>
<dbReference type="InterPro" id="IPR018639">
    <property type="entry name" value="DUF2062"/>
</dbReference>
<dbReference type="Pfam" id="PF09835">
    <property type="entry name" value="DUF2062"/>
    <property type="match status" value="1"/>
</dbReference>
<evidence type="ECO:0000313" key="4">
    <source>
        <dbReference type="Proteomes" id="UP000295830"/>
    </source>
</evidence>
<evidence type="ECO:0000313" key="3">
    <source>
        <dbReference type="EMBL" id="TDT39445.1"/>
    </source>
</evidence>
<protein>
    <recommendedName>
        <fullName evidence="2">DUF2062 domain-containing protein</fullName>
    </recommendedName>
</protein>
<dbReference type="PANTHER" id="PTHR40547">
    <property type="entry name" value="SLL0298 PROTEIN"/>
    <property type="match status" value="1"/>
</dbReference>
<gene>
    <name evidence="3" type="ORF">DES49_2370</name>
</gene>
<organism evidence="3 4">
    <name type="scientific">Halospina denitrificans</name>
    <dbReference type="NCBI Taxonomy" id="332522"/>
    <lineage>
        <taxon>Bacteria</taxon>
        <taxon>Pseudomonadati</taxon>
        <taxon>Pseudomonadota</taxon>
        <taxon>Gammaproteobacteria</taxon>
        <taxon>Halospina</taxon>
    </lineage>
</organism>
<sequence length="178" mass="20906">MDKRFIKRFIPNPEKLRRTRSLRFLGALIHEPNLWHINRHSVARAVLLGVFWCMIPMPFQSVPAALTAIWFNANLPLTLVTLWISNPITMPPLIYLAYAIGTLVLGRPEEAETFQLSWEWISERLIEVGVPLYIGSLILGVTLSVSSYLLIQYLWRRQVRHKWHKRVRERELRCQPPE</sequence>
<dbReference type="Proteomes" id="UP000295830">
    <property type="component" value="Unassembled WGS sequence"/>
</dbReference>
<accession>A0A4R7JNL7</accession>
<keyword evidence="1" id="KW-0472">Membrane</keyword>
<proteinExistence type="predicted"/>
<comment type="caution">
    <text evidence="3">The sequence shown here is derived from an EMBL/GenBank/DDBJ whole genome shotgun (WGS) entry which is preliminary data.</text>
</comment>
<reference evidence="3 4" key="1">
    <citation type="submission" date="2019-03" db="EMBL/GenBank/DDBJ databases">
        <title>Genomic Encyclopedia of Type Strains, Phase IV (KMG-IV): sequencing the most valuable type-strain genomes for metagenomic binning, comparative biology and taxonomic classification.</title>
        <authorList>
            <person name="Goeker M."/>
        </authorList>
    </citation>
    <scope>NUCLEOTIDE SEQUENCE [LARGE SCALE GENOMIC DNA]</scope>
    <source>
        <strain evidence="3 4">DSM 15505</strain>
    </source>
</reference>
<keyword evidence="1" id="KW-1133">Transmembrane helix</keyword>
<name>A0A4R7JNL7_9GAMM</name>
<dbReference type="EMBL" id="SOAX01000005">
    <property type="protein sequence ID" value="TDT39445.1"/>
    <property type="molecule type" value="Genomic_DNA"/>
</dbReference>
<dbReference type="PANTHER" id="PTHR40547:SF1">
    <property type="entry name" value="SLL0298 PROTEIN"/>
    <property type="match status" value="1"/>
</dbReference>
<feature type="transmembrane region" description="Helical" evidence="1">
    <location>
        <begin position="42"/>
        <end position="59"/>
    </location>
</feature>
<keyword evidence="4" id="KW-1185">Reference proteome</keyword>
<evidence type="ECO:0000256" key="1">
    <source>
        <dbReference type="SAM" id="Phobius"/>
    </source>
</evidence>